<feature type="region of interest" description="Disordered" evidence="1">
    <location>
        <begin position="58"/>
        <end position="87"/>
    </location>
</feature>
<accession>A0A6S7CWU6</accession>
<keyword evidence="3" id="KW-1185">Reference proteome</keyword>
<gene>
    <name evidence="2" type="ORF">LMG28138_02888</name>
</gene>
<dbReference type="AlphaFoldDB" id="A0A6S7CWU6"/>
<feature type="compositionally biased region" description="Pro residues" evidence="1">
    <location>
        <begin position="114"/>
        <end position="136"/>
    </location>
</feature>
<proteinExistence type="predicted"/>
<feature type="region of interest" description="Disordered" evidence="1">
    <location>
        <begin position="110"/>
        <end position="136"/>
    </location>
</feature>
<feature type="compositionally biased region" description="Low complexity" evidence="1">
    <location>
        <begin position="61"/>
        <end position="82"/>
    </location>
</feature>
<organism evidence="2 3">
    <name type="scientific">Pararobbsia alpina</name>
    <dbReference type="NCBI Taxonomy" id="621374"/>
    <lineage>
        <taxon>Bacteria</taxon>
        <taxon>Pseudomonadati</taxon>
        <taxon>Pseudomonadota</taxon>
        <taxon>Betaproteobacteria</taxon>
        <taxon>Burkholderiales</taxon>
        <taxon>Burkholderiaceae</taxon>
        <taxon>Pararobbsia</taxon>
    </lineage>
</organism>
<evidence type="ECO:0000313" key="2">
    <source>
        <dbReference type="EMBL" id="CAB3789986.1"/>
    </source>
</evidence>
<dbReference type="Proteomes" id="UP000494115">
    <property type="component" value="Unassembled WGS sequence"/>
</dbReference>
<evidence type="ECO:0008006" key="4">
    <source>
        <dbReference type="Google" id="ProtNLM"/>
    </source>
</evidence>
<name>A0A6S7CWU6_9BURK</name>
<evidence type="ECO:0000313" key="3">
    <source>
        <dbReference type="Proteomes" id="UP000494115"/>
    </source>
</evidence>
<dbReference type="RefSeq" id="WP_175105444.1">
    <property type="nucleotide sequence ID" value="NZ_CADIKM010000012.1"/>
</dbReference>
<sequence>MKSSLVKFALLGVCVIVAAGLGVRERMAGLQTPLPIAASHSPYRADAHPRTVAVHRETPPHAHASASHGASAASGAIGASAGKSTPTPRERLVALRAPLSLESANNPFAASSWLPPPPPPVEVPTAPPESAAPPTAPPVPFTFLGEQNAKTATPKVFLSSGDQLLIVSPGEVINGQYRVDSISDTDVLLTYLPLNVKQVISMQSEGK</sequence>
<dbReference type="EMBL" id="CADIKM010000012">
    <property type="protein sequence ID" value="CAB3789986.1"/>
    <property type="molecule type" value="Genomic_DNA"/>
</dbReference>
<reference evidence="2 3" key="1">
    <citation type="submission" date="2020-04" db="EMBL/GenBank/DDBJ databases">
        <authorList>
            <person name="De Canck E."/>
        </authorList>
    </citation>
    <scope>NUCLEOTIDE SEQUENCE [LARGE SCALE GENOMIC DNA]</scope>
    <source>
        <strain evidence="2 3">LMG 28138</strain>
    </source>
</reference>
<protein>
    <recommendedName>
        <fullName evidence="4">Secretion system X translation initiation factor</fullName>
    </recommendedName>
</protein>
<evidence type="ECO:0000256" key="1">
    <source>
        <dbReference type="SAM" id="MobiDB-lite"/>
    </source>
</evidence>